<dbReference type="EMBL" id="JMIX01000005">
    <property type="protein sequence ID" value="KEO96533.1"/>
    <property type="molecule type" value="Genomic_DNA"/>
</dbReference>
<evidence type="ECO:0000313" key="3">
    <source>
        <dbReference type="EMBL" id="KEO96533.1"/>
    </source>
</evidence>
<gene>
    <name evidence="3" type="ORF">EH32_09905</name>
</gene>
<comment type="caution">
    <text evidence="3">The sequence shown here is derived from an EMBL/GenBank/DDBJ whole genome shotgun (WGS) entry which is preliminary data.</text>
</comment>
<feature type="region of interest" description="Disordered" evidence="1">
    <location>
        <begin position="28"/>
        <end position="57"/>
    </location>
</feature>
<proteinExistence type="predicted"/>
<evidence type="ECO:0000256" key="1">
    <source>
        <dbReference type="SAM" id="MobiDB-lite"/>
    </source>
</evidence>
<sequence>MPDSLRPLSACAALALVSACAGGAAVPLPSAGARPAPQPAEPFRTPRPQPGGDIAGIMGADSRSLLARFGEPRIQAVEGDARKLQFASADCVLDIYLYPMREGGTPVATHVEARLRQGGVATSREDCIRAVESKR</sequence>
<keyword evidence="2" id="KW-0732">Signal</keyword>
<dbReference type="Proteomes" id="UP000027866">
    <property type="component" value="Unassembled WGS sequence"/>
</dbReference>
<feature type="chain" id="PRO_5001699499" description="Lipoprotein" evidence="2">
    <location>
        <begin position="24"/>
        <end position="135"/>
    </location>
</feature>
<feature type="compositionally biased region" description="Pro residues" evidence="1">
    <location>
        <begin position="36"/>
        <end position="49"/>
    </location>
</feature>
<dbReference type="KEGG" id="elq:Ga0102493_11883"/>
<dbReference type="AlphaFoldDB" id="A0A074MXJ4"/>
<dbReference type="RefSeq" id="WP_069297571.1">
    <property type="nucleotide sequence ID" value="NZ_CP017057.1"/>
</dbReference>
<dbReference type="PROSITE" id="PS51257">
    <property type="entry name" value="PROKAR_LIPOPROTEIN"/>
    <property type="match status" value="1"/>
</dbReference>
<keyword evidence="4" id="KW-1185">Reference proteome</keyword>
<dbReference type="OrthoDB" id="8482143at2"/>
<evidence type="ECO:0000256" key="2">
    <source>
        <dbReference type="SAM" id="SignalP"/>
    </source>
</evidence>
<dbReference type="PATRIC" id="fig|39960.10.peg.3135"/>
<evidence type="ECO:0000313" key="4">
    <source>
        <dbReference type="Proteomes" id="UP000027866"/>
    </source>
</evidence>
<evidence type="ECO:0008006" key="5">
    <source>
        <dbReference type="Google" id="ProtNLM"/>
    </source>
</evidence>
<name>A0A074MXJ4_9SPHN</name>
<protein>
    <recommendedName>
        <fullName evidence="5">Lipoprotein</fullName>
    </recommendedName>
</protein>
<accession>A0A074MXJ4</accession>
<feature type="signal peptide" evidence="2">
    <location>
        <begin position="1"/>
        <end position="23"/>
    </location>
</feature>
<organism evidence="3 4">
    <name type="scientific">Erythrobacter litoralis</name>
    <dbReference type="NCBI Taxonomy" id="39960"/>
    <lineage>
        <taxon>Bacteria</taxon>
        <taxon>Pseudomonadati</taxon>
        <taxon>Pseudomonadota</taxon>
        <taxon>Alphaproteobacteria</taxon>
        <taxon>Sphingomonadales</taxon>
        <taxon>Erythrobacteraceae</taxon>
        <taxon>Erythrobacter/Porphyrobacter group</taxon>
        <taxon>Erythrobacter</taxon>
    </lineage>
</organism>
<reference evidence="3 4" key="1">
    <citation type="submission" date="2014-04" db="EMBL/GenBank/DDBJ databases">
        <title>A comprehensive comparison of genomes of Erythrobacter spp. Strains.</title>
        <authorList>
            <person name="Zheng Q."/>
        </authorList>
    </citation>
    <scope>NUCLEOTIDE SEQUENCE [LARGE SCALE GENOMIC DNA]</scope>
    <source>
        <strain evidence="3 4">DSM 8509</strain>
    </source>
</reference>